<dbReference type="OrthoDB" id="1100010at2759"/>
<evidence type="ECO:0000259" key="9">
    <source>
        <dbReference type="PROSITE" id="PS51775"/>
    </source>
</evidence>
<feature type="signal peptide" evidence="8">
    <location>
        <begin position="1"/>
        <end position="20"/>
    </location>
</feature>
<feature type="domain" description="GTD-binding" evidence="9">
    <location>
        <begin position="107"/>
        <end position="203"/>
    </location>
</feature>
<evidence type="ECO:0000313" key="11">
    <source>
        <dbReference type="Proteomes" id="UP000236161"/>
    </source>
</evidence>
<evidence type="ECO:0000256" key="5">
    <source>
        <dbReference type="SAM" id="Coils"/>
    </source>
</evidence>
<dbReference type="PANTHER" id="PTHR31422:SF2">
    <property type="entry name" value="PROTEIN FLOURY 1-LIKE"/>
    <property type="match status" value="1"/>
</dbReference>
<evidence type="ECO:0000256" key="7">
    <source>
        <dbReference type="SAM" id="Phobius"/>
    </source>
</evidence>
<evidence type="ECO:0000256" key="8">
    <source>
        <dbReference type="SAM" id="SignalP"/>
    </source>
</evidence>
<dbReference type="PANTHER" id="PTHR31422">
    <property type="entry name" value="BNAANNG28530D PROTEIN"/>
    <property type="match status" value="1"/>
</dbReference>
<dbReference type="GO" id="GO:0016020">
    <property type="term" value="C:membrane"/>
    <property type="evidence" value="ECO:0007669"/>
    <property type="project" value="UniProtKB-SubCell"/>
</dbReference>
<dbReference type="STRING" id="1088818.A0A2H9ZV38"/>
<dbReference type="Proteomes" id="UP000236161">
    <property type="component" value="Unassembled WGS sequence"/>
</dbReference>
<comment type="subcellular location">
    <subcellularLocation>
        <location evidence="1">Membrane</location>
    </subcellularLocation>
</comment>
<keyword evidence="3 7" id="KW-1133">Transmembrane helix</keyword>
<protein>
    <recommendedName>
        <fullName evidence="9">GTD-binding domain-containing protein</fullName>
    </recommendedName>
</protein>
<dbReference type="GO" id="GO:0080115">
    <property type="term" value="F:myosin XI tail binding"/>
    <property type="evidence" value="ECO:0007669"/>
    <property type="project" value="UniProtKB-ARBA"/>
</dbReference>
<evidence type="ECO:0000256" key="4">
    <source>
        <dbReference type="ARBA" id="ARBA00023136"/>
    </source>
</evidence>
<sequence>MPIGPFSLLLLLSFSCPTSDESYCWKSTLRSLPFPHYRVLIDLLLIFSLCFLAVAVRQLSRRCEELVSILQSSSKLRNGMCSEGGDRDSPDKKLNNAGAEEEEEIVPMVAKLREEIVRERRIREEATEQLEQERRAARSAVDEMMMKIMLLQKEKGVVEMEARQIRELAEQKGAYDLELIENLKWIVLRHEVEKMTRIRGIEA</sequence>
<keyword evidence="4 7" id="KW-0472">Membrane</keyword>
<accession>A0A2H9ZV38</accession>
<dbReference type="Pfam" id="PF04576">
    <property type="entry name" value="Zein-binding"/>
    <property type="match status" value="1"/>
</dbReference>
<reference evidence="10 11" key="1">
    <citation type="journal article" date="2017" name="Nature">
        <title>The Apostasia genome and the evolution of orchids.</title>
        <authorList>
            <person name="Zhang G.Q."/>
            <person name="Liu K.W."/>
            <person name="Li Z."/>
            <person name="Lohaus R."/>
            <person name="Hsiao Y.Y."/>
            <person name="Niu S.C."/>
            <person name="Wang J.Y."/>
            <person name="Lin Y.C."/>
            <person name="Xu Q."/>
            <person name="Chen L.J."/>
            <person name="Yoshida K."/>
            <person name="Fujiwara S."/>
            <person name="Wang Z.W."/>
            <person name="Zhang Y.Q."/>
            <person name="Mitsuda N."/>
            <person name="Wang M."/>
            <person name="Liu G.H."/>
            <person name="Pecoraro L."/>
            <person name="Huang H.X."/>
            <person name="Xiao X.J."/>
            <person name="Lin M."/>
            <person name="Wu X.Y."/>
            <person name="Wu W.L."/>
            <person name="Chen Y.Y."/>
            <person name="Chang S.B."/>
            <person name="Sakamoto S."/>
            <person name="Ohme-Takagi M."/>
            <person name="Yagi M."/>
            <person name="Zeng S.J."/>
            <person name="Shen C.Y."/>
            <person name="Yeh C.M."/>
            <person name="Luo Y.B."/>
            <person name="Tsai W.C."/>
            <person name="Van de Peer Y."/>
            <person name="Liu Z.J."/>
        </authorList>
    </citation>
    <scope>NUCLEOTIDE SEQUENCE [LARGE SCALE GENOMIC DNA]</scope>
    <source>
        <strain evidence="11">cv. Shenzhen</strain>
        <tissue evidence="10">Stem</tissue>
    </source>
</reference>
<proteinExistence type="predicted"/>
<evidence type="ECO:0000256" key="1">
    <source>
        <dbReference type="ARBA" id="ARBA00004370"/>
    </source>
</evidence>
<dbReference type="PROSITE" id="PS51775">
    <property type="entry name" value="GTD_BINDING"/>
    <property type="match status" value="1"/>
</dbReference>
<feature type="coiled-coil region" evidence="5">
    <location>
        <begin position="109"/>
        <end position="147"/>
    </location>
</feature>
<keyword evidence="11" id="KW-1185">Reference proteome</keyword>
<dbReference type="AlphaFoldDB" id="A0A2H9ZV38"/>
<dbReference type="InterPro" id="IPR007656">
    <property type="entry name" value="GTD-bd"/>
</dbReference>
<evidence type="ECO:0000256" key="6">
    <source>
        <dbReference type="SAM" id="MobiDB-lite"/>
    </source>
</evidence>
<evidence type="ECO:0000313" key="10">
    <source>
        <dbReference type="EMBL" id="PKA47179.1"/>
    </source>
</evidence>
<feature type="compositionally biased region" description="Basic and acidic residues" evidence="6">
    <location>
        <begin position="84"/>
        <end position="94"/>
    </location>
</feature>
<name>A0A2H9ZV38_9ASPA</name>
<feature type="region of interest" description="Disordered" evidence="6">
    <location>
        <begin position="77"/>
        <end position="99"/>
    </location>
</feature>
<keyword evidence="5" id="KW-0175">Coiled coil</keyword>
<keyword evidence="2 7" id="KW-0812">Transmembrane</keyword>
<feature type="chain" id="PRO_5014198615" description="GTD-binding domain-containing protein" evidence="8">
    <location>
        <begin position="21"/>
        <end position="203"/>
    </location>
</feature>
<organism evidence="10 11">
    <name type="scientific">Apostasia shenzhenica</name>
    <dbReference type="NCBI Taxonomy" id="1088818"/>
    <lineage>
        <taxon>Eukaryota</taxon>
        <taxon>Viridiplantae</taxon>
        <taxon>Streptophyta</taxon>
        <taxon>Embryophyta</taxon>
        <taxon>Tracheophyta</taxon>
        <taxon>Spermatophyta</taxon>
        <taxon>Magnoliopsida</taxon>
        <taxon>Liliopsida</taxon>
        <taxon>Asparagales</taxon>
        <taxon>Orchidaceae</taxon>
        <taxon>Apostasioideae</taxon>
        <taxon>Apostasia</taxon>
    </lineage>
</organism>
<gene>
    <name evidence="10" type="ORF">AXF42_Ash017124</name>
</gene>
<feature type="transmembrane region" description="Helical" evidence="7">
    <location>
        <begin position="36"/>
        <end position="56"/>
    </location>
</feature>
<dbReference type="EMBL" id="KZ453539">
    <property type="protein sequence ID" value="PKA47179.1"/>
    <property type="molecule type" value="Genomic_DNA"/>
</dbReference>
<keyword evidence="8" id="KW-0732">Signal</keyword>
<evidence type="ECO:0000256" key="2">
    <source>
        <dbReference type="ARBA" id="ARBA00022692"/>
    </source>
</evidence>
<evidence type="ECO:0000256" key="3">
    <source>
        <dbReference type="ARBA" id="ARBA00022989"/>
    </source>
</evidence>